<sequence>MSKKRVHEIAKELKDHGVELDNKEVVTELVALGYDVKSHSSSLEDDQATSAVQRILDKRKPKQAAAPVTAKGFVVRRKAPSNAPSAEQPEEAPAAAAPTASVDLPREVTEPAATQAAASAVVAPPEPPRAEAPPIAAPVAESPAAPAPATPAPAVTAPVSAAPEAPGPVAAPPPPPPVAEAPRAEAAAPAPAEALRVETPAPVAAATPPTPAVPQPPVAAEAPRAAEPPRASTPAPAASRPASSFKESPHLPTRPPPSAVSPSVRTPSHPSSGPQRSSSSGGPGMSGSGRPGGPGGQGGRPGGPGGQGGRPGGPGGQGGRPGGPGGQGGRPGGPSQYQRGGPSQYQRGGPSSGPVRPSSPNASMGAQGAPPAGAPGTTPSPTHMVGGIPHQQVAQDPRSLRPTATQAVVISRPLIQVRRVTPTTSTGRQYPMAPGKSAIGEKREYKVVPDHLGRGRELVDVSKNKEKEKAGGRGNKRGTGAEGGISKQEMTDLVWGRVTIPVRGKKKKPTKKGAKTQITQMAEEKKVIKIQEGISVSDLGQRMGVRTNELIKKLMGLGKMATANQVIDAETTELLATDYGWRVEKAGFEVEDFLPEVQVRPEDERPRPPVVTVMGHVDHGKTSLLDAIRAANVAAGEAGGITQHIGAYSVKTSRGDITFLDTPGHEAFTAMRARGANVTDIVVLVVAADDGVMPQTIESIKQAKAAEVPIVVAINKMDVPGANPDRVKKDLANHELTPEEWGGETIMVPVSAKQKMGIDLLLENIALQAEVLELTSNPSRPAVGAIIEAKLEKGRGPVATVLVQEGTLKVGDAVVTGTHFGRVRAMNNSRGEAVKEVLPGYSAEVIGLSGVPTAGETLNAVADEKAAKEIATHRAMKGREAELGKANTRETLEQLFAKTKAGGGPKELRLVIKADVQGSAEAVKEAVQKLSTHKVRVEIIHTGVGAMTEGDVMRAAASKGMVVGFNVKPESGTEAAAKAQEVTLETYGIIYELIDGVRKSMEDLLEPIRTERKLGRAEVRNTFNVPKLGTIAGAAVLDGVMKRGAFIRLLRDSKQMFSGKMASLRRFKDDVKEVAQGFECGIGIENYSDLKPGDIIEAYEIEETRPSLS</sequence>
<dbReference type="PANTHER" id="PTHR43381">
    <property type="entry name" value="TRANSLATION INITIATION FACTOR IF-2-RELATED"/>
    <property type="match status" value="1"/>
</dbReference>
<dbReference type="GO" id="GO:0003924">
    <property type="term" value="F:GTPase activity"/>
    <property type="evidence" value="ECO:0007669"/>
    <property type="project" value="UniProtKB-UniRule"/>
</dbReference>
<dbReference type="Gene3D" id="3.40.50.300">
    <property type="entry name" value="P-loop containing nucleotide triphosphate hydrolases"/>
    <property type="match status" value="1"/>
</dbReference>
<dbReference type="InterPro" id="IPR000178">
    <property type="entry name" value="TF_IF2_bacterial-like"/>
</dbReference>
<evidence type="ECO:0000256" key="3">
    <source>
        <dbReference type="ARBA" id="ARBA00022540"/>
    </source>
</evidence>
<dbReference type="PROSITE" id="PS01176">
    <property type="entry name" value="IF2"/>
    <property type="match status" value="1"/>
</dbReference>
<dbReference type="SUPFAM" id="SSF52156">
    <property type="entry name" value="Initiation factor IF2/eIF5b, domain 3"/>
    <property type="match status" value="1"/>
</dbReference>
<keyword evidence="6 7" id="KW-0342">GTP-binding</keyword>
<dbReference type="CDD" id="cd03692">
    <property type="entry name" value="mtIF2_IVc"/>
    <property type="match status" value="1"/>
</dbReference>
<feature type="compositionally biased region" description="Gly residues" evidence="9">
    <location>
        <begin position="281"/>
        <end position="332"/>
    </location>
</feature>
<dbReference type="OrthoDB" id="9811804at2"/>
<feature type="compositionally biased region" description="Low complexity" evidence="9">
    <location>
        <begin position="218"/>
        <end position="244"/>
    </location>
</feature>
<dbReference type="FunFam" id="2.40.30.10:FF:000008">
    <property type="entry name" value="Translation initiation factor IF-2"/>
    <property type="match status" value="1"/>
</dbReference>
<feature type="domain" description="Tr-type G" evidence="10">
    <location>
        <begin position="606"/>
        <end position="775"/>
    </location>
</feature>
<feature type="compositionally biased region" description="Pro residues" evidence="9">
    <location>
        <begin position="208"/>
        <end position="217"/>
    </location>
</feature>
<dbReference type="InterPro" id="IPR027417">
    <property type="entry name" value="P-loop_NTPase"/>
</dbReference>
<dbReference type="Gene3D" id="2.40.30.10">
    <property type="entry name" value="Translation factors"/>
    <property type="match status" value="2"/>
</dbReference>
<dbReference type="Proteomes" id="UP000182229">
    <property type="component" value="Unassembled WGS sequence"/>
</dbReference>
<comment type="caution">
    <text evidence="11">The sequence shown here is derived from an EMBL/GenBank/DDBJ whole genome shotgun (WGS) entry which is preliminary data.</text>
</comment>
<evidence type="ECO:0000259" key="10">
    <source>
        <dbReference type="PROSITE" id="PS51722"/>
    </source>
</evidence>
<dbReference type="HAMAP" id="MF_00100_B">
    <property type="entry name" value="IF_2_B"/>
    <property type="match status" value="1"/>
</dbReference>
<dbReference type="InterPro" id="IPR000795">
    <property type="entry name" value="T_Tr_GTP-bd_dom"/>
</dbReference>
<evidence type="ECO:0000313" key="11">
    <source>
        <dbReference type="EMBL" id="OJH34708.1"/>
    </source>
</evidence>
<dbReference type="FunFam" id="2.40.30.10:FF:000007">
    <property type="entry name" value="Translation initiation factor IF-2"/>
    <property type="match status" value="1"/>
</dbReference>
<dbReference type="Gene3D" id="1.10.10.2480">
    <property type="match status" value="1"/>
</dbReference>
<dbReference type="SUPFAM" id="SSF52540">
    <property type="entry name" value="P-loop containing nucleoside triphosphate hydrolases"/>
    <property type="match status" value="1"/>
</dbReference>
<dbReference type="NCBIfam" id="TIGR00487">
    <property type="entry name" value="IF-2"/>
    <property type="match status" value="1"/>
</dbReference>
<dbReference type="FunFam" id="3.40.50.300:FF:000019">
    <property type="entry name" value="Translation initiation factor IF-2"/>
    <property type="match status" value="1"/>
</dbReference>
<dbReference type="Gene3D" id="3.40.50.10050">
    <property type="entry name" value="Translation initiation factor IF- 2, domain 3"/>
    <property type="match status" value="1"/>
</dbReference>
<feature type="compositionally biased region" description="Low complexity" evidence="9">
    <location>
        <begin position="152"/>
        <end position="164"/>
    </location>
</feature>
<evidence type="ECO:0000256" key="2">
    <source>
        <dbReference type="ARBA" id="ARBA00020675"/>
    </source>
</evidence>
<dbReference type="Pfam" id="PF04760">
    <property type="entry name" value="IF2_N"/>
    <property type="match status" value="2"/>
</dbReference>
<dbReference type="InterPro" id="IPR015760">
    <property type="entry name" value="TIF_IF2"/>
</dbReference>
<feature type="compositionally biased region" description="Low complexity" evidence="9">
    <location>
        <begin position="110"/>
        <end position="123"/>
    </location>
</feature>
<dbReference type="Pfam" id="PF11987">
    <property type="entry name" value="IF-2"/>
    <property type="match status" value="1"/>
</dbReference>
<gene>
    <name evidence="7" type="primary">infB</name>
    <name evidence="11" type="ORF">BON30_41865</name>
</gene>
<keyword evidence="3 7" id="KW-0396">Initiation factor</keyword>
<dbReference type="InterPro" id="IPR023115">
    <property type="entry name" value="TIF_IF2_dom3"/>
</dbReference>
<dbReference type="CDD" id="cd03702">
    <property type="entry name" value="IF2_mtIF2_II"/>
    <property type="match status" value="1"/>
</dbReference>
<evidence type="ECO:0000256" key="6">
    <source>
        <dbReference type="ARBA" id="ARBA00023134"/>
    </source>
</evidence>
<feature type="binding site" evidence="7">
    <location>
        <begin position="615"/>
        <end position="622"/>
    </location>
    <ligand>
        <name>GTP</name>
        <dbReference type="ChEBI" id="CHEBI:37565"/>
    </ligand>
</feature>
<dbReference type="AlphaFoldDB" id="A0A1L9AXH1"/>
<feature type="compositionally biased region" description="Low complexity" evidence="9">
    <location>
        <begin position="80"/>
        <end position="101"/>
    </location>
</feature>
<dbReference type="InterPro" id="IPR044145">
    <property type="entry name" value="IF2_II"/>
</dbReference>
<dbReference type="GO" id="GO:0005525">
    <property type="term" value="F:GTP binding"/>
    <property type="evidence" value="ECO:0007669"/>
    <property type="project" value="UniProtKB-KW"/>
</dbReference>
<evidence type="ECO:0000256" key="1">
    <source>
        <dbReference type="ARBA" id="ARBA00007733"/>
    </source>
</evidence>
<keyword evidence="12" id="KW-1185">Reference proteome</keyword>
<feature type="compositionally biased region" description="Low complexity" evidence="9">
    <location>
        <begin position="180"/>
        <end position="207"/>
    </location>
</feature>
<evidence type="ECO:0000256" key="9">
    <source>
        <dbReference type="SAM" id="MobiDB-lite"/>
    </source>
</evidence>
<feature type="binding site" evidence="7">
    <location>
        <begin position="715"/>
        <end position="718"/>
    </location>
    <ligand>
        <name>GTP</name>
        <dbReference type="ChEBI" id="CHEBI:37565"/>
    </ligand>
</feature>
<dbReference type="Pfam" id="PF00009">
    <property type="entry name" value="GTP_EFTU"/>
    <property type="match status" value="1"/>
</dbReference>
<reference evidence="11 12" key="2">
    <citation type="submission" date="2016-12" db="EMBL/GenBank/DDBJ databases">
        <title>Draft Genome Sequence of Cystobacter ferrugineus Strain Cbfe23.</title>
        <authorList>
            <person name="Akbar S."/>
            <person name="Dowd S.E."/>
            <person name="Stevens D.C."/>
        </authorList>
    </citation>
    <scope>NUCLEOTIDE SEQUENCE [LARGE SCALE GENOMIC DNA]</scope>
    <source>
        <strain evidence="11 12">Cbfe23</strain>
    </source>
</reference>
<dbReference type="Pfam" id="PF22042">
    <property type="entry name" value="EF-G_D2"/>
    <property type="match status" value="1"/>
</dbReference>
<feature type="compositionally biased region" description="Basic and acidic residues" evidence="9">
    <location>
        <begin position="460"/>
        <end position="471"/>
    </location>
</feature>
<dbReference type="GO" id="GO:0003743">
    <property type="term" value="F:translation initiation factor activity"/>
    <property type="evidence" value="ECO:0007669"/>
    <property type="project" value="UniProtKB-UniRule"/>
</dbReference>
<dbReference type="RefSeq" id="WP_071904191.1">
    <property type="nucleotide sequence ID" value="NZ_MPIN01000017.1"/>
</dbReference>
<comment type="subcellular location">
    <subcellularLocation>
        <location evidence="7">Cytoplasm</location>
    </subcellularLocation>
</comment>
<dbReference type="SUPFAM" id="SSF50447">
    <property type="entry name" value="Translation proteins"/>
    <property type="match status" value="2"/>
</dbReference>
<evidence type="ECO:0000313" key="12">
    <source>
        <dbReference type="Proteomes" id="UP000182229"/>
    </source>
</evidence>
<dbReference type="EMBL" id="MPIN01000017">
    <property type="protein sequence ID" value="OJH34708.1"/>
    <property type="molecule type" value="Genomic_DNA"/>
</dbReference>
<evidence type="ECO:0000256" key="7">
    <source>
        <dbReference type="HAMAP-Rule" id="MF_00100"/>
    </source>
</evidence>
<dbReference type="InterPro" id="IPR036925">
    <property type="entry name" value="TIF_IF2_dom3_sf"/>
</dbReference>
<dbReference type="InterPro" id="IPR005225">
    <property type="entry name" value="Small_GTP-bd"/>
</dbReference>
<dbReference type="InterPro" id="IPR006847">
    <property type="entry name" value="IF2_N"/>
</dbReference>
<feature type="compositionally biased region" description="Pro residues" evidence="9">
    <location>
        <begin position="165"/>
        <end position="179"/>
    </location>
</feature>
<feature type="compositionally biased region" description="Low complexity" evidence="9">
    <location>
        <begin position="260"/>
        <end position="280"/>
    </location>
</feature>
<dbReference type="PROSITE" id="PS51722">
    <property type="entry name" value="G_TR_2"/>
    <property type="match status" value="1"/>
</dbReference>
<reference evidence="12" key="1">
    <citation type="submission" date="2016-11" db="EMBL/GenBank/DDBJ databases">
        <authorList>
            <person name="Shukria A."/>
            <person name="Stevens D.C."/>
        </authorList>
    </citation>
    <scope>NUCLEOTIDE SEQUENCE [LARGE SCALE GENOMIC DNA]</scope>
    <source>
        <strain evidence="12">Cbfe23</strain>
    </source>
</reference>
<dbReference type="GO" id="GO:0005829">
    <property type="term" value="C:cytosol"/>
    <property type="evidence" value="ECO:0007669"/>
    <property type="project" value="TreeGrafter"/>
</dbReference>
<feature type="compositionally biased region" description="Low complexity" evidence="9">
    <location>
        <begin position="333"/>
        <end position="382"/>
    </location>
</feature>
<evidence type="ECO:0000256" key="8">
    <source>
        <dbReference type="RuleBase" id="RU000644"/>
    </source>
</evidence>
<keyword evidence="5 7" id="KW-0648">Protein biosynthesis</keyword>
<dbReference type="NCBIfam" id="TIGR00231">
    <property type="entry name" value="small_GTP"/>
    <property type="match status" value="1"/>
</dbReference>
<evidence type="ECO:0000256" key="5">
    <source>
        <dbReference type="ARBA" id="ARBA00022917"/>
    </source>
</evidence>
<accession>A0A1L9AXH1</accession>
<keyword evidence="4 7" id="KW-0547">Nucleotide-binding</keyword>
<comment type="function">
    <text evidence="7 8">One of the essential components for the initiation of protein synthesis. Protects formylmethionyl-tRNA from spontaneous hydrolysis and promotes its binding to the 30S ribosomal subunits. Also involved in the hydrolysis of GTP during the formation of the 70S ribosomal complex.</text>
</comment>
<comment type="similarity">
    <text evidence="1 7 8">Belongs to the TRAFAC class translation factor GTPase superfamily. Classic translation factor GTPase family. IF-2 subfamily.</text>
</comment>
<dbReference type="CDD" id="cd01887">
    <property type="entry name" value="IF2_eIF5B"/>
    <property type="match status" value="1"/>
</dbReference>
<dbReference type="InterPro" id="IPR009000">
    <property type="entry name" value="Transl_B-barrel_sf"/>
</dbReference>
<feature type="region of interest" description="Disordered" evidence="9">
    <location>
        <begin position="57"/>
        <end position="406"/>
    </location>
</feature>
<dbReference type="InterPro" id="IPR053905">
    <property type="entry name" value="EF-G-like_DII"/>
</dbReference>
<feature type="compositionally biased region" description="Low complexity" evidence="9">
    <location>
        <begin position="132"/>
        <end position="144"/>
    </location>
</feature>
<name>A0A1L9AXH1_9BACT</name>
<protein>
    <recommendedName>
        <fullName evidence="2 7">Translation initiation factor IF-2</fullName>
    </recommendedName>
</protein>
<dbReference type="FunFam" id="3.40.50.10050:FF:000001">
    <property type="entry name" value="Translation initiation factor IF-2"/>
    <property type="match status" value="1"/>
</dbReference>
<keyword evidence="7" id="KW-0963">Cytoplasm</keyword>
<feature type="region of interest" description="Disordered" evidence="9">
    <location>
        <begin position="460"/>
        <end position="488"/>
    </location>
</feature>
<proteinExistence type="inferred from homology"/>
<organism evidence="11 12">
    <name type="scientific">Cystobacter ferrugineus</name>
    <dbReference type="NCBI Taxonomy" id="83449"/>
    <lineage>
        <taxon>Bacteria</taxon>
        <taxon>Pseudomonadati</taxon>
        <taxon>Myxococcota</taxon>
        <taxon>Myxococcia</taxon>
        <taxon>Myxococcales</taxon>
        <taxon>Cystobacterineae</taxon>
        <taxon>Archangiaceae</taxon>
        <taxon>Cystobacter</taxon>
    </lineage>
</organism>
<evidence type="ECO:0000256" key="4">
    <source>
        <dbReference type="ARBA" id="ARBA00022741"/>
    </source>
</evidence>
<feature type="region of interest" description="G-domain" evidence="7">
    <location>
        <begin position="609"/>
        <end position="757"/>
    </location>
</feature>
<dbReference type="PANTHER" id="PTHR43381:SF5">
    <property type="entry name" value="TR-TYPE G DOMAIN-CONTAINING PROTEIN"/>
    <property type="match status" value="1"/>
</dbReference>
<dbReference type="STRING" id="83449.BON30_41865"/>
<feature type="binding site" evidence="7">
    <location>
        <begin position="661"/>
        <end position="665"/>
    </location>
    <ligand>
        <name>GTP</name>
        <dbReference type="ChEBI" id="CHEBI:37565"/>
    </ligand>
</feature>